<dbReference type="Proteomes" id="UP001501116">
    <property type="component" value="Unassembled WGS sequence"/>
</dbReference>
<feature type="region of interest" description="Disordered" evidence="1">
    <location>
        <begin position="189"/>
        <end position="212"/>
    </location>
</feature>
<feature type="compositionally biased region" description="Basic and acidic residues" evidence="1">
    <location>
        <begin position="193"/>
        <end position="202"/>
    </location>
</feature>
<dbReference type="InterPro" id="IPR024412">
    <property type="entry name" value="Lsr2_dim_dom"/>
</dbReference>
<accession>A0ABN2R126</accession>
<sequence length="212" mass="24497">MAQKIQTIISTVDDLDNSQEATGSRAFEVGSRKFLIDLSDDNAARFDSDFKEWTTGLKKRTFALGKKTYTRWLSEEDAELFDRMVSFWTKAARRVRDDDDEPAHVLIDGRGKGPLETIIPVPVRGQTWWMDPERPFSRSTGEGFAAARLAVRRWAREHGWPELGERGMVPHEAYDRWFDEVWSAMDSPSWEQLARETPDPGRRASKPRRHTK</sequence>
<dbReference type="Pfam" id="PF11774">
    <property type="entry name" value="Lsr2"/>
    <property type="match status" value="1"/>
</dbReference>
<name>A0ABN2R126_9PSEU</name>
<gene>
    <name evidence="3" type="ORF">GCM10009754_35780</name>
</gene>
<organism evidence="3 4">
    <name type="scientific">Amycolatopsis minnesotensis</name>
    <dbReference type="NCBI Taxonomy" id="337894"/>
    <lineage>
        <taxon>Bacteria</taxon>
        <taxon>Bacillati</taxon>
        <taxon>Actinomycetota</taxon>
        <taxon>Actinomycetes</taxon>
        <taxon>Pseudonocardiales</taxon>
        <taxon>Pseudonocardiaceae</taxon>
        <taxon>Amycolatopsis</taxon>
    </lineage>
</organism>
<reference evidence="3 4" key="1">
    <citation type="journal article" date="2019" name="Int. J. Syst. Evol. Microbiol.">
        <title>The Global Catalogue of Microorganisms (GCM) 10K type strain sequencing project: providing services to taxonomists for standard genome sequencing and annotation.</title>
        <authorList>
            <consortium name="The Broad Institute Genomics Platform"/>
            <consortium name="The Broad Institute Genome Sequencing Center for Infectious Disease"/>
            <person name="Wu L."/>
            <person name="Ma J."/>
        </authorList>
    </citation>
    <scope>NUCLEOTIDE SEQUENCE [LARGE SCALE GENOMIC DNA]</scope>
    <source>
        <strain evidence="3 4">JCM 14545</strain>
    </source>
</reference>
<evidence type="ECO:0000259" key="2">
    <source>
        <dbReference type="Pfam" id="PF11774"/>
    </source>
</evidence>
<evidence type="ECO:0000256" key="1">
    <source>
        <dbReference type="SAM" id="MobiDB-lite"/>
    </source>
</evidence>
<feature type="compositionally biased region" description="Basic residues" evidence="1">
    <location>
        <begin position="203"/>
        <end position="212"/>
    </location>
</feature>
<dbReference type="EMBL" id="BAAANN010000013">
    <property type="protein sequence ID" value="GAA1961634.1"/>
    <property type="molecule type" value="Genomic_DNA"/>
</dbReference>
<dbReference type="RefSeq" id="WP_344419435.1">
    <property type="nucleotide sequence ID" value="NZ_BAAANN010000013.1"/>
</dbReference>
<protein>
    <recommendedName>
        <fullName evidence="2">Lsr2 dimerization domain-containing protein</fullName>
    </recommendedName>
</protein>
<keyword evidence="4" id="KW-1185">Reference proteome</keyword>
<dbReference type="InterPro" id="IPR042261">
    <property type="entry name" value="Lsr2-like_dimerization"/>
</dbReference>
<evidence type="ECO:0000313" key="3">
    <source>
        <dbReference type="EMBL" id="GAA1961634.1"/>
    </source>
</evidence>
<comment type="caution">
    <text evidence="3">The sequence shown here is derived from an EMBL/GenBank/DDBJ whole genome shotgun (WGS) entry which is preliminary data.</text>
</comment>
<evidence type="ECO:0000313" key="4">
    <source>
        <dbReference type="Proteomes" id="UP001501116"/>
    </source>
</evidence>
<proteinExistence type="predicted"/>
<feature type="domain" description="Lsr2 dimerization" evidence="2">
    <location>
        <begin position="1"/>
        <end position="55"/>
    </location>
</feature>
<dbReference type="Gene3D" id="3.30.60.230">
    <property type="entry name" value="Lsr2, dimerization domain"/>
    <property type="match status" value="1"/>
</dbReference>